<organism evidence="2 3">
    <name type="scientific">Sphingobium xenophagum</name>
    <dbReference type="NCBI Taxonomy" id="121428"/>
    <lineage>
        <taxon>Bacteria</taxon>
        <taxon>Pseudomonadati</taxon>
        <taxon>Pseudomonadota</taxon>
        <taxon>Alphaproteobacteria</taxon>
        <taxon>Sphingomonadales</taxon>
        <taxon>Sphingomonadaceae</taxon>
        <taxon>Sphingobium</taxon>
    </lineage>
</organism>
<dbReference type="PANTHER" id="PTHR33387:SF3">
    <property type="entry name" value="DUF985 DOMAIN-CONTAINING PROTEIN"/>
    <property type="match status" value="1"/>
</dbReference>
<feature type="domain" description="DUF985" evidence="1">
    <location>
        <begin position="11"/>
        <end position="138"/>
    </location>
</feature>
<dbReference type="CDD" id="cd06121">
    <property type="entry name" value="cupin_YML079wp"/>
    <property type="match status" value="1"/>
</dbReference>
<evidence type="ECO:0000313" key="3">
    <source>
        <dbReference type="Proteomes" id="UP001267638"/>
    </source>
</evidence>
<gene>
    <name evidence="2" type="ORF">J2W40_002301</name>
</gene>
<name>A0ABU1X1Y2_SPHXE</name>
<dbReference type="InterPro" id="IPR009327">
    <property type="entry name" value="Cupin_DUF985"/>
</dbReference>
<dbReference type="Pfam" id="PF06172">
    <property type="entry name" value="Cupin_5"/>
    <property type="match status" value="1"/>
</dbReference>
<dbReference type="InterPro" id="IPR011051">
    <property type="entry name" value="RmlC_Cupin_sf"/>
</dbReference>
<proteinExistence type="predicted"/>
<accession>A0ABU1X1Y2</accession>
<sequence length="146" mass="15753">MRADDEQDGRALIAALDLTPHPEGGWYRETWRAAAKAGERAAGTAILFLLEAQQSSHWHKVDADELWFWHAGAPLSLSVAAEGEPAQTIPLGPDIMTGQRPQGRVPAHHWQAAAPQGGWTLVSCTVTPAFDFDGFTLAPPSWAPPP</sequence>
<dbReference type="InterPro" id="IPR014710">
    <property type="entry name" value="RmlC-like_jellyroll"/>
</dbReference>
<evidence type="ECO:0000313" key="2">
    <source>
        <dbReference type="EMBL" id="MDR7155474.1"/>
    </source>
</evidence>
<dbReference type="RefSeq" id="WP_310224784.1">
    <property type="nucleotide sequence ID" value="NZ_JAVDWV010000009.1"/>
</dbReference>
<dbReference type="Gene3D" id="2.60.120.10">
    <property type="entry name" value="Jelly Rolls"/>
    <property type="match status" value="1"/>
</dbReference>
<keyword evidence="3" id="KW-1185">Reference proteome</keyword>
<dbReference type="InterPro" id="IPR039935">
    <property type="entry name" value="YML079W-like"/>
</dbReference>
<reference evidence="2 3" key="1">
    <citation type="submission" date="2023-07" db="EMBL/GenBank/DDBJ databases">
        <title>Sorghum-associated microbial communities from plants grown in Nebraska, USA.</title>
        <authorList>
            <person name="Schachtman D."/>
        </authorList>
    </citation>
    <scope>NUCLEOTIDE SEQUENCE [LARGE SCALE GENOMIC DNA]</scope>
    <source>
        <strain evidence="2 3">4256</strain>
    </source>
</reference>
<dbReference type="EMBL" id="JAVDWV010000009">
    <property type="protein sequence ID" value="MDR7155474.1"/>
    <property type="molecule type" value="Genomic_DNA"/>
</dbReference>
<dbReference type="Proteomes" id="UP001267638">
    <property type="component" value="Unassembled WGS sequence"/>
</dbReference>
<protein>
    <submittedName>
        <fullName evidence="2">Cupin superfamily sugar epimerase</fullName>
    </submittedName>
</protein>
<dbReference type="PANTHER" id="PTHR33387">
    <property type="entry name" value="RMLC-LIKE JELLY ROLL FOLD PROTEIN"/>
    <property type="match status" value="1"/>
</dbReference>
<evidence type="ECO:0000259" key="1">
    <source>
        <dbReference type="Pfam" id="PF06172"/>
    </source>
</evidence>
<dbReference type="SUPFAM" id="SSF51182">
    <property type="entry name" value="RmlC-like cupins"/>
    <property type="match status" value="1"/>
</dbReference>
<comment type="caution">
    <text evidence="2">The sequence shown here is derived from an EMBL/GenBank/DDBJ whole genome shotgun (WGS) entry which is preliminary data.</text>
</comment>